<evidence type="ECO:0000313" key="3">
    <source>
        <dbReference type="EMBL" id="EMF08524.1"/>
    </source>
</evidence>
<dbReference type="RefSeq" id="XP_016756645.1">
    <property type="nucleotide sequence ID" value="XM_016907281.1"/>
</dbReference>
<evidence type="ECO:0000313" key="4">
    <source>
        <dbReference type="Proteomes" id="UP000016931"/>
    </source>
</evidence>
<evidence type="ECO:0000256" key="2">
    <source>
        <dbReference type="SAM" id="MobiDB-lite"/>
    </source>
</evidence>
<name>M3ASP6_SPHMS</name>
<dbReference type="EMBL" id="KB456271">
    <property type="protein sequence ID" value="EMF08524.1"/>
    <property type="molecule type" value="Genomic_DNA"/>
</dbReference>
<protein>
    <submittedName>
        <fullName evidence="3">Uncharacterized protein</fullName>
    </submittedName>
</protein>
<reference evidence="3 4" key="1">
    <citation type="journal article" date="2012" name="PLoS Pathog.">
        <title>Diverse lifestyles and strategies of plant pathogenesis encoded in the genomes of eighteen Dothideomycetes fungi.</title>
        <authorList>
            <person name="Ohm R.A."/>
            <person name="Feau N."/>
            <person name="Henrissat B."/>
            <person name="Schoch C.L."/>
            <person name="Horwitz B.A."/>
            <person name="Barry K.W."/>
            <person name="Condon B.J."/>
            <person name="Copeland A.C."/>
            <person name="Dhillon B."/>
            <person name="Glaser F."/>
            <person name="Hesse C.N."/>
            <person name="Kosti I."/>
            <person name="LaButti K."/>
            <person name="Lindquist E.A."/>
            <person name="Lucas S."/>
            <person name="Salamov A.A."/>
            <person name="Bradshaw R.E."/>
            <person name="Ciuffetti L."/>
            <person name="Hamelin R.C."/>
            <person name="Kema G.H.J."/>
            <person name="Lawrence C."/>
            <person name="Scott J.A."/>
            <person name="Spatafora J.W."/>
            <person name="Turgeon B.G."/>
            <person name="de Wit P.J.G.M."/>
            <person name="Zhong S."/>
            <person name="Goodwin S.B."/>
            <person name="Grigoriev I.V."/>
        </authorList>
    </citation>
    <scope>NUCLEOTIDE SEQUENCE [LARGE SCALE GENOMIC DNA]</scope>
    <source>
        <strain evidence="3 4">SO2202</strain>
    </source>
</reference>
<dbReference type="HOGENOM" id="CLU_877626_0_0_1"/>
<gene>
    <name evidence="3" type="ORF">SEPMUDRAFT_152163</name>
</gene>
<feature type="compositionally biased region" description="Basic residues" evidence="2">
    <location>
        <begin position="27"/>
        <end position="39"/>
    </location>
</feature>
<feature type="coiled-coil region" evidence="1">
    <location>
        <begin position="221"/>
        <end position="301"/>
    </location>
</feature>
<accession>M3ASP6</accession>
<dbReference type="Proteomes" id="UP000016931">
    <property type="component" value="Unassembled WGS sequence"/>
</dbReference>
<keyword evidence="1" id="KW-0175">Coiled coil</keyword>
<proteinExistence type="predicted"/>
<feature type="region of interest" description="Disordered" evidence="2">
    <location>
        <begin position="92"/>
        <end position="121"/>
    </location>
</feature>
<feature type="region of interest" description="Disordered" evidence="2">
    <location>
        <begin position="1"/>
        <end position="40"/>
    </location>
</feature>
<evidence type="ECO:0000256" key="1">
    <source>
        <dbReference type="SAM" id="Coils"/>
    </source>
</evidence>
<dbReference type="AlphaFoldDB" id="M3ASP6"/>
<feature type="compositionally biased region" description="Basic and acidic residues" evidence="2">
    <location>
        <begin position="92"/>
        <end position="111"/>
    </location>
</feature>
<keyword evidence="4" id="KW-1185">Reference proteome</keyword>
<dbReference type="GeneID" id="27904418"/>
<organism evidence="3 4">
    <name type="scientific">Sphaerulina musiva (strain SO2202)</name>
    <name type="common">Poplar stem canker fungus</name>
    <name type="synonym">Septoria musiva</name>
    <dbReference type="NCBI Taxonomy" id="692275"/>
    <lineage>
        <taxon>Eukaryota</taxon>
        <taxon>Fungi</taxon>
        <taxon>Dikarya</taxon>
        <taxon>Ascomycota</taxon>
        <taxon>Pezizomycotina</taxon>
        <taxon>Dothideomycetes</taxon>
        <taxon>Dothideomycetidae</taxon>
        <taxon>Mycosphaerellales</taxon>
        <taxon>Mycosphaerellaceae</taxon>
        <taxon>Sphaerulina</taxon>
    </lineage>
</organism>
<sequence length="317" mass="35918">MKAVAGNRIRGTRPSKHVGADKENILHKKTTAPLKHKKPREINGGIFGYAQCMGEKRKNADEARSILSPKFAGIGRPPVGKTGFFTRLHEEARARDSAEKEASSPDMDKVSRHARRHEQKQKALSFGIAGIIKPYIEGITNSWTTKLKDQHRQREAVRLDIDYKTGKPLNKPGFASTEDFARLAKRIEDLDQPFPDSRVSLHFRNPGGDVSINHVRVGDLKDNIFKQRKAQEAKHQQLKQDLDAIGEEIAGLRQEINDDASDRKKAAKEFEKQMKTFEKEKKEIEALAETERAEFRDEQKRATAVLNQKIHELFAGI</sequence>